<dbReference type="Proteomes" id="UP000515430">
    <property type="component" value="Segment"/>
</dbReference>
<dbReference type="EMBL" id="MT675124">
    <property type="protein sequence ID" value="QMV29965.1"/>
    <property type="molecule type" value="Genomic_DNA"/>
</dbReference>
<name>A0A7G5B0Z2_9CAUD</name>
<dbReference type="GeneID" id="62682485"/>
<organism evidence="1 2">
    <name type="scientific">Providencia phage vB_PreS-PibeRecoleta</name>
    <dbReference type="NCBI Taxonomy" id="2761109"/>
    <lineage>
        <taxon>Viruses</taxon>
        <taxon>Duplodnaviria</taxon>
        <taxon>Heunggongvirae</taxon>
        <taxon>Uroviricota</taxon>
        <taxon>Caudoviricetes</taxon>
        <taxon>Casjensviridae</taxon>
        <taxon>Redjacvirus</taxon>
        <taxon>Redjacvirus piberecoleta</taxon>
    </lineage>
</organism>
<keyword evidence="2" id="KW-1185">Reference proteome</keyword>
<protein>
    <submittedName>
        <fullName evidence="1">Uncharacterized protein</fullName>
    </submittedName>
</protein>
<dbReference type="RefSeq" id="YP_009999851.1">
    <property type="nucleotide sequence ID" value="NC_053009.1"/>
</dbReference>
<accession>A0A7G5B0Z2</accession>
<reference evidence="2" key="1">
    <citation type="submission" date="2020-06" db="EMBL/GenBank/DDBJ databases">
        <title>Complete genome sequences of Providencia rettgeri bacteriophages PibeRecoleta, Stilesk and PatoteraRojo.</title>
        <authorList>
            <person name="Batinovic S."/>
            <person name="Chan H.T."/>
            <person name="Stiles J."/>
            <person name="Petrovski S."/>
        </authorList>
    </citation>
    <scope>NUCLEOTIDE SEQUENCE [LARGE SCALE GENOMIC DNA]</scope>
</reference>
<evidence type="ECO:0000313" key="2">
    <source>
        <dbReference type="Proteomes" id="UP000515430"/>
    </source>
</evidence>
<dbReference type="KEGG" id="vg:62682485"/>
<evidence type="ECO:0000313" key="1">
    <source>
        <dbReference type="EMBL" id="QMV29965.1"/>
    </source>
</evidence>
<sequence>MRKDYQMFVGEYPLYAKENAALCPTARKVGGVSGWLCECKRPKECDGVKQASAPILFSHSFFNNECKAVLNEASDYIADAVIVDAVHKDDFKFSFWVSVSERLVLAVKPAQPLIDGWQQKHGGTIEAIQIKRNLQGTCTIDVSFRGDSAFGWNAIAGLAEVGDMMDIITLRLRAKETDDRLINMAIKALVKG</sequence>
<proteinExistence type="predicted"/>